<evidence type="ECO:0000259" key="1">
    <source>
        <dbReference type="Pfam" id="PF13482"/>
    </source>
</evidence>
<name>A0A926ERR7_9FIRM</name>
<dbReference type="PANTHER" id="PTHR38462">
    <property type="entry name" value="EXONUCLEASE-LIKE PROTEIN"/>
    <property type="match status" value="1"/>
</dbReference>
<dbReference type="InterPro" id="IPR038720">
    <property type="entry name" value="YprB_RNase_H-like_dom"/>
</dbReference>
<feature type="domain" description="YprB ribonuclease H-like" evidence="1">
    <location>
        <begin position="24"/>
        <end position="192"/>
    </location>
</feature>
<dbReference type="Gene3D" id="3.30.420.10">
    <property type="entry name" value="Ribonuclease H-like superfamily/Ribonuclease H"/>
    <property type="match status" value="1"/>
</dbReference>
<evidence type="ECO:0000313" key="3">
    <source>
        <dbReference type="Proteomes" id="UP000601171"/>
    </source>
</evidence>
<dbReference type="InterPro" id="IPR012337">
    <property type="entry name" value="RNaseH-like_sf"/>
</dbReference>
<keyword evidence="3" id="KW-1185">Reference proteome</keyword>
<accession>A0A926ERR7</accession>
<reference evidence="2" key="1">
    <citation type="submission" date="2020-08" db="EMBL/GenBank/DDBJ databases">
        <title>Genome public.</title>
        <authorList>
            <person name="Liu C."/>
            <person name="Sun Q."/>
        </authorList>
    </citation>
    <scope>NUCLEOTIDE SEQUENCE</scope>
    <source>
        <strain evidence="2">BX21</strain>
    </source>
</reference>
<dbReference type="SUPFAM" id="SSF53098">
    <property type="entry name" value="Ribonuclease H-like"/>
    <property type="match status" value="1"/>
</dbReference>
<dbReference type="Pfam" id="PF13482">
    <property type="entry name" value="RNase_H_2"/>
    <property type="match status" value="1"/>
</dbReference>
<proteinExistence type="predicted"/>
<dbReference type="EMBL" id="JACRTG010000021">
    <property type="protein sequence ID" value="MBC8588543.1"/>
    <property type="molecule type" value="Genomic_DNA"/>
</dbReference>
<gene>
    <name evidence="2" type="ORF">H8707_09840</name>
</gene>
<dbReference type="PANTHER" id="PTHR38462:SF1">
    <property type="entry name" value="YPRB RIBONUCLEASE H-LIKE DOMAIN-CONTAINING PROTEIN"/>
    <property type="match status" value="1"/>
</dbReference>
<protein>
    <submittedName>
        <fullName evidence="2">Ribonuclease H-like domain-containing protein</fullName>
    </submittedName>
</protein>
<dbReference type="RefSeq" id="WP_262430000.1">
    <property type="nucleotide sequence ID" value="NZ_JACRTG010000021.1"/>
</dbReference>
<dbReference type="InterPro" id="IPR036397">
    <property type="entry name" value="RNaseH_sf"/>
</dbReference>
<organism evidence="2 3">
    <name type="scientific">Paratissierella segnis</name>
    <dbReference type="NCBI Taxonomy" id="2763679"/>
    <lineage>
        <taxon>Bacteria</taxon>
        <taxon>Bacillati</taxon>
        <taxon>Bacillota</taxon>
        <taxon>Tissierellia</taxon>
        <taxon>Tissierellales</taxon>
        <taxon>Tissierellaceae</taxon>
        <taxon>Paratissierella</taxon>
    </lineage>
</organism>
<dbReference type="GO" id="GO:0003676">
    <property type="term" value="F:nucleic acid binding"/>
    <property type="evidence" value="ECO:0007669"/>
    <property type="project" value="InterPro"/>
</dbReference>
<comment type="caution">
    <text evidence="2">The sequence shown here is derived from an EMBL/GenBank/DDBJ whole genome shotgun (WGS) entry which is preliminary data.</text>
</comment>
<sequence length="324" mass="38624">MLVFEDKFRIDMDLRKFFNNQNVCFIDIETTGLSSKYCSIYLIGLMYYNYQEKMWHLIQLFAETLDEEKNILLNFIDYMSGFDKIITFNGDTFDIPFINNRLNAFNIDYEIAAENSFDLYKYVRENKSYLNLENLKLKTLEKRLGIYREDLYSGKDCIKFYKDYIKTNNYELRDIILKHNYDDLYYLVFILQILDIIDDIKSVKFNLSDTTICMKIKNIILSGDFFIITGSFEGNFSIQYYGNNYNIILNQDKTFEISLEYNVGLVTKDKKAFYIDKRKLALLKDIEDCTNYQISNNILLLQVDKEFCIDNIKEIIKKLIMNSI</sequence>
<evidence type="ECO:0000313" key="2">
    <source>
        <dbReference type="EMBL" id="MBC8588543.1"/>
    </source>
</evidence>
<dbReference type="AlphaFoldDB" id="A0A926ERR7"/>
<dbReference type="Proteomes" id="UP000601171">
    <property type="component" value="Unassembled WGS sequence"/>
</dbReference>